<dbReference type="Pfam" id="PF09722">
    <property type="entry name" value="Xre_MbcA_ParS_C"/>
    <property type="match status" value="1"/>
</dbReference>
<evidence type="ECO:0000313" key="3">
    <source>
        <dbReference type="Proteomes" id="UP000031672"/>
    </source>
</evidence>
<protein>
    <recommendedName>
        <fullName evidence="1">Antitoxin Xre/MbcA/ParS-like toxin-binding domain-containing protein</fullName>
    </recommendedName>
</protein>
<gene>
    <name evidence="2" type="ORF">OJ16_15060</name>
</gene>
<keyword evidence="3" id="KW-1185">Reference proteome</keyword>
<evidence type="ECO:0000259" key="1">
    <source>
        <dbReference type="Pfam" id="PF09722"/>
    </source>
</evidence>
<sequence length="65" mass="7154">MNEQLDAEIKSRLMAIFNDEALCDEWLSNSKKPLGGVSPLEALKSADGKVKVLEMIARIETGDFS</sequence>
<dbReference type="EMBL" id="JTKH01000024">
    <property type="protein sequence ID" value="KII76134.1"/>
    <property type="molecule type" value="Genomic_DNA"/>
</dbReference>
<comment type="caution">
    <text evidence="2">The sequence shown here is derived from an EMBL/GenBank/DDBJ whole genome shotgun (WGS) entry which is preliminary data.</text>
</comment>
<dbReference type="OrthoDB" id="5918037at2"/>
<proteinExistence type="predicted"/>
<feature type="domain" description="Antitoxin Xre/MbcA/ParS-like toxin-binding" evidence="1">
    <location>
        <begin position="13"/>
        <end position="62"/>
    </location>
</feature>
<reference evidence="2 3" key="1">
    <citation type="submission" date="2014-11" db="EMBL/GenBank/DDBJ databases">
        <title>Draft Genome Sequence of Vibrio piscirenalis strains CECT 8603T and CECT 8604, two marine Gammaproteobacterium isolated from cultured gilthead sea bream (Sparus aurata).</title>
        <authorList>
            <person name="Arahal D.R."/>
            <person name="Rodrigo-Torres L."/>
            <person name="Lucena T."/>
            <person name="Pujalte M.J."/>
        </authorList>
    </citation>
    <scope>NUCLEOTIDE SEQUENCE [LARGE SCALE GENOMIC DNA]</scope>
    <source>
        <strain evidence="2 3">DCR 1-4-2</strain>
    </source>
</reference>
<name>A0A0C2JDY4_9VIBR</name>
<accession>A0A0C2JDY4</accession>
<evidence type="ECO:0000313" key="2">
    <source>
        <dbReference type="EMBL" id="KII76134.1"/>
    </source>
</evidence>
<dbReference type="InterPro" id="IPR024467">
    <property type="entry name" value="Xre/MbcA/ParS-like_toxin-bd"/>
</dbReference>
<accession>A0A0C2K926</accession>
<dbReference type="Proteomes" id="UP000031672">
    <property type="component" value="Unassembled WGS sequence"/>
</dbReference>
<organism evidence="2 3">
    <name type="scientific">Vibrio renipiscarius</name>
    <dbReference type="NCBI Taxonomy" id="1461322"/>
    <lineage>
        <taxon>Bacteria</taxon>
        <taxon>Pseudomonadati</taxon>
        <taxon>Pseudomonadota</taxon>
        <taxon>Gammaproteobacteria</taxon>
        <taxon>Vibrionales</taxon>
        <taxon>Vibrionaceae</taxon>
        <taxon>Vibrio</taxon>
    </lineage>
</organism>
<dbReference type="RefSeq" id="WP_040992067.1">
    <property type="nucleotide sequence ID" value="NZ_JTKH01000024.1"/>
</dbReference>
<dbReference type="AlphaFoldDB" id="A0A0C2JDY4"/>